<gene>
    <name evidence="1" type="ORF">A2892_01845</name>
</gene>
<dbReference type="AlphaFoldDB" id="A0A1F8BBL3"/>
<evidence type="ECO:0000313" key="2">
    <source>
        <dbReference type="Proteomes" id="UP000176404"/>
    </source>
</evidence>
<sequence>MISQSLLLELKKILEEDFRLNLTMQEVTKMGVALLGYFETLAQIEKKTSCLNKSKPYGK</sequence>
<reference evidence="1 2" key="1">
    <citation type="journal article" date="2016" name="Nat. Commun.">
        <title>Thousands of microbial genomes shed light on interconnected biogeochemical processes in an aquifer system.</title>
        <authorList>
            <person name="Anantharaman K."/>
            <person name="Brown C.T."/>
            <person name="Hug L.A."/>
            <person name="Sharon I."/>
            <person name="Castelle C.J."/>
            <person name="Probst A.J."/>
            <person name="Thomas B.C."/>
            <person name="Singh A."/>
            <person name="Wilkins M.J."/>
            <person name="Karaoz U."/>
            <person name="Brodie E.L."/>
            <person name="Williams K.H."/>
            <person name="Hubbard S.S."/>
            <person name="Banfield J.F."/>
        </authorList>
    </citation>
    <scope>NUCLEOTIDE SEQUENCE [LARGE SCALE GENOMIC DNA]</scope>
</reference>
<comment type="caution">
    <text evidence="1">The sequence shown here is derived from an EMBL/GenBank/DDBJ whole genome shotgun (WGS) entry which is preliminary data.</text>
</comment>
<dbReference type="STRING" id="1802517.A2892_01845"/>
<dbReference type="EMBL" id="MGHD01000003">
    <property type="protein sequence ID" value="OGM60765.1"/>
    <property type="molecule type" value="Genomic_DNA"/>
</dbReference>
<protein>
    <submittedName>
        <fullName evidence="1">Uncharacterized protein</fullName>
    </submittedName>
</protein>
<proteinExistence type="predicted"/>
<dbReference type="Proteomes" id="UP000176404">
    <property type="component" value="Unassembled WGS sequence"/>
</dbReference>
<evidence type="ECO:0000313" key="1">
    <source>
        <dbReference type="EMBL" id="OGM60765.1"/>
    </source>
</evidence>
<accession>A0A1F8BBL3</accession>
<name>A0A1F8BBL3_9BACT</name>
<organism evidence="1 2">
    <name type="scientific">Candidatus Woesebacteria bacterium RIFCSPLOWO2_01_FULL_39_10b</name>
    <dbReference type="NCBI Taxonomy" id="1802517"/>
    <lineage>
        <taxon>Bacteria</taxon>
        <taxon>Candidatus Woeseibacteriota</taxon>
    </lineage>
</organism>